<name>A0AAC9FRJ0_9RALS</name>
<dbReference type="EMBL" id="CP012605">
    <property type="protein sequence ID" value="ANH73912.1"/>
    <property type="molecule type" value="Genomic_DNA"/>
</dbReference>
<dbReference type="SUPFAM" id="SSF53448">
    <property type="entry name" value="Nucleotide-diphospho-sugar transferases"/>
    <property type="match status" value="1"/>
</dbReference>
<organism evidence="2 3">
    <name type="scientific">Ralstonia insidiosa</name>
    <dbReference type="NCBI Taxonomy" id="190721"/>
    <lineage>
        <taxon>Bacteria</taxon>
        <taxon>Pseudomonadati</taxon>
        <taxon>Pseudomonadota</taxon>
        <taxon>Betaproteobacteria</taxon>
        <taxon>Burkholderiales</taxon>
        <taxon>Burkholderiaceae</taxon>
        <taxon>Ralstonia</taxon>
    </lineage>
</organism>
<accession>A0AAC9FRJ0</accession>
<dbReference type="Pfam" id="PF00535">
    <property type="entry name" value="Glycos_transf_2"/>
    <property type="match status" value="1"/>
</dbReference>
<dbReference type="AlphaFoldDB" id="A0AAC9FRJ0"/>
<dbReference type="KEGG" id="rin:ACS15_0763"/>
<feature type="domain" description="Glycosyltransferase 2-like" evidence="1">
    <location>
        <begin position="6"/>
        <end position="95"/>
    </location>
</feature>
<dbReference type="CDD" id="cd00761">
    <property type="entry name" value="Glyco_tranf_GTA_type"/>
    <property type="match status" value="1"/>
</dbReference>
<protein>
    <submittedName>
        <fullName evidence="2">Glycosyltransferase like 2 family protein</fullName>
    </submittedName>
</protein>
<proteinExistence type="predicted"/>
<evidence type="ECO:0000313" key="2">
    <source>
        <dbReference type="EMBL" id="ANH73912.1"/>
    </source>
</evidence>
<dbReference type="InterPro" id="IPR001173">
    <property type="entry name" value="Glyco_trans_2-like"/>
</dbReference>
<sequence>MRPLVSVIIPTHGRPECAVSTIRAVLAASDELEVVVSDTSSEDKISPEFAGKDIPRLKLLRPGEPLSVVDNFNFALGHATGEYLVFIGDDDLVSAQIAEIARWGIANHVDAFSFTFPMLYYWPTFSSTTRWKAEGSTLVISEFGGRVTPFDAKAELSVALRNMGGGVLGMPRAYAGMISRQLVERIVATHGGLFGGVSPDIYSAALISLESRKSYRVDFPIVVPGACAGSTSGKSAQGRHVGGLRDNPHIGAFKNLVWDARVPEYYSVPTVWGYSLLKGIEDKPQWLRKADFSMLYLRCLISDPQYKGMVMQCMLQHARENGYVATAFEFLGAMAREATRIGRSLVQRQLKRLKPDHTIVLRDVLNTEQAFSVASQHIQKMGKKLELTQSDR</sequence>
<dbReference type="Proteomes" id="UP000077927">
    <property type="component" value="Chromosome 1"/>
</dbReference>
<reference evidence="2 3" key="1">
    <citation type="submission" date="2015-09" db="EMBL/GenBank/DDBJ databases">
        <authorList>
            <person name="Xu Y."/>
            <person name="Nagy A."/>
            <person name="Liu N.T."/>
            <person name="Nou X."/>
        </authorList>
    </citation>
    <scope>NUCLEOTIDE SEQUENCE [LARGE SCALE GENOMIC DNA]</scope>
    <source>
        <strain evidence="2 3">FC1138</strain>
    </source>
</reference>
<dbReference type="GO" id="GO:0016758">
    <property type="term" value="F:hexosyltransferase activity"/>
    <property type="evidence" value="ECO:0007669"/>
    <property type="project" value="UniProtKB-ARBA"/>
</dbReference>
<dbReference type="PANTHER" id="PTHR22916">
    <property type="entry name" value="GLYCOSYLTRANSFERASE"/>
    <property type="match status" value="1"/>
</dbReference>
<dbReference type="RefSeq" id="WP_049286252.1">
    <property type="nucleotide sequence ID" value="NZ_JAIMCU010000005.1"/>
</dbReference>
<evidence type="ECO:0000313" key="3">
    <source>
        <dbReference type="Proteomes" id="UP000077927"/>
    </source>
</evidence>
<gene>
    <name evidence="2" type="ORF">ACS15_0763</name>
</gene>
<evidence type="ECO:0000259" key="1">
    <source>
        <dbReference type="Pfam" id="PF00535"/>
    </source>
</evidence>
<dbReference type="Gene3D" id="3.90.550.10">
    <property type="entry name" value="Spore Coat Polysaccharide Biosynthesis Protein SpsA, Chain A"/>
    <property type="match status" value="1"/>
</dbReference>
<dbReference type="InterPro" id="IPR029044">
    <property type="entry name" value="Nucleotide-diphossugar_trans"/>
</dbReference>